<protein>
    <submittedName>
        <fullName evidence="1">Uncharacterized protein</fullName>
    </submittedName>
</protein>
<gene>
    <name evidence="1" type="ORF">NUW54_g178</name>
</gene>
<dbReference type="Proteomes" id="UP001144978">
    <property type="component" value="Unassembled WGS sequence"/>
</dbReference>
<reference evidence="1" key="1">
    <citation type="submission" date="2022-08" db="EMBL/GenBank/DDBJ databases">
        <title>Genome Sequence of Pycnoporus sanguineus.</title>
        <authorList>
            <person name="Buettner E."/>
        </authorList>
    </citation>
    <scope>NUCLEOTIDE SEQUENCE</scope>
    <source>
        <strain evidence="1">CG-C14</strain>
    </source>
</reference>
<sequence length="416" mass="46309">MDSYLLASLQLHANVRCTRTPAVFIGVPGLLRFSTETRELTRTLQQTYNLPSSALCTPGSLTSPAVLPYYMRICDCRVHFKTALVDALMRSHLVLFFQEAEASVSRIPFSISLPMVSPATPATPAIPASSVCSEAWLSGPAGHRFYTRTYAADKVKAVVLFVHGFADHISRYEDAHTQFAQRGIAVFAYDLRGFGRTALDIENRSPDESYGKTSRQLEINDLQFWINYVAGKFPTKPIFLLGYSAGGGLALAFPTRRDAPPSTDTVAKLAGVMRPALVVANGISKVAPWLPFPAPMPEEYFSRDPAVVIAIKKDPLRMARGTIRGLLDMLGQGEELLEESWRYWPKDLPLLMLWGTADESACPRAGSAFFKKLDINDKKLVEYENVFHDLLHEADNIPEKVMEEYCSWIESHLEGR</sequence>
<evidence type="ECO:0000313" key="1">
    <source>
        <dbReference type="EMBL" id="KAJ3019074.1"/>
    </source>
</evidence>
<evidence type="ECO:0000313" key="2">
    <source>
        <dbReference type="Proteomes" id="UP001144978"/>
    </source>
</evidence>
<proteinExistence type="predicted"/>
<comment type="caution">
    <text evidence="1">The sequence shown here is derived from an EMBL/GenBank/DDBJ whole genome shotgun (WGS) entry which is preliminary data.</text>
</comment>
<dbReference type="EMBL" id="JANSHE010000021">
    <property type="protein sequence ID" value="KAJ3019074.1"/>
    <property type="molecule type" value="Genomic_DNA"/>
</dbReference>
<name>A0ACC1Q9X3_9APHY</name>
<keyword evidence="2" id="KW-1185">Reference proteome</keyword>
<accession>A0ACC1Q9X3</accession>
<organism evidence="1 2">
    <name type="scientific">Trametes sanguinea</name>
    <dbReference type="NCBI Taxonomy" id="158606"/>
    <lineage>
        <taxon>Eukaryota</taxon>
        <taxon>Fungi</taxon>
        <taxon>Dikarya</taxon>
        <taxon>Basidiomycota</taxon>
        <taxon>Agaricomycotina</taxon>
        <taxon>Agaricomycetes</taxon>
        <taxon>Polyporales</taxon>
        <taxon>Polyporaceae</taxon>
        <taxon>Trametes</taxon>
    </lineage>
</organism>